<keyword evidence="2" id="KW-1185">Reference proteome</keyword>
<proteinExistence type="predicted"/>
<sequence length="74" mass="8414">MWNCIQFLVKTISINTPSLYLSLYDILIDVQELPPDSWLAQFILHIILSDLVPAIGYRHPSQGQPDQLAVVDHV</sequence>
<name>A0A9P0E259_NEZVI</name>
<gene>
    <name evidence="1" type="ORF">NEZAVI_LOCUS212</name>
</gene>
<accession>A0A9P0E259</accession>
<dbReference type="EMBL" id="OV725077">
    <property type="protein sequence ID" value="CAH1388630.1"/>
    <property type="molecule type" value="Genomic_DNA"/>
</dbReference>
<dbReference type="Proteomes" id="UP001152798">
    <property type="component" value="Chromosome 1"/>
</dbReference>
<organism evidence="1 2">
    <name type="scientific">Nezara viridula</name>
    <name type="common">Southern green stink bug</name>
    <name type="synonym">Cimex viridulus</name>
    <dbReference type="NCBI Taxonomy" id="85310"/>
    <lineage>
        <taxon>Eukaryota</taxon>
        <taxon>Metazoa</taxon>
        <taxon>Ecdysozoa</taxon>
        <taxon>Arthropoda</taxon>
        <taxon>Hexapoda</taxon>
        <taxon>Insecta</taxon>
        <taxon>Pterygota</taxon>
        <taxon>Neoptera</taxon>
        <taxon>Paraneoptera</taxon>
        <taxon>Hemiptera</taxon>
        <taxon>Heteroptera</taxon>
        <taxon>Panheteroptera</taxon>
        <taxon>Pentatomomorpha</taxon>
        <taxon>Pentatomoidea</taxon>
        <taxon>Pentatomidae</taxon>
        <taxon>Pentatominae</taxon>
        <taxon>Nezara</taxon>
    </lineage>
</organism>
<protein>
    <submittedName>
        <fullName evidence="1">Uncharacterized protein</fullName>
    </submittedName>
</protein>
<evidence type="ECO:0000313" key="2">
    <source>
        <dbReference type="Proteomes" id="UP001152798"/>
    </source>
</evidence>
<reference evidence="1" key="1">
    <citation type="submission" date="2022-01" db="EMBL/GenBank/DDBJ databases">
        <authorList>
            <person name="King R."/>
        </authorList>
    </citation>
    <scope>NUCLEOTIDE SEQUENCE</scope>
</reference>
<evidence type="ECO:0000313" key="1">
    <source>
        <dbReference type="EMBL" id="CAH1388630.1"/>
    </source>
</evidence>
<dbReference type="AlphaFoldDB" id="A0A9P0E259"/>